<evidence type="ECO:0000313" key="3">
    <source>
        <dbReference type="Proteomes" id="UP001239083"/>
    </source>
</evidence>
<keyword evidence="3" id="KW-1185">Reference proteome</keyword>
<evidence type="ECO:0008006" key="4">
    <source>
        <dbReference type="Google" id="ProtNLM"/>
    </source>
</evidence>
<gene>
    <name evidence="2" type="ORF">QFZ26_001965</name>
</gene>
<evidence type="ECO:0000256" key="1">
    <source>
        <dbReference type="SAM" id="SignalP"/>
    </source>
</evidence>
<dbReference type="EMBL" id="JAUSYY010000001">
    <property type="protein sequence ID" value="MDQ0894410.1"/>
    <property type="molecule type" value="Genomic_DNA"/>
</dbReference>
<reference evidence="2 3" key="1">
    <citation type="submission" date="2023-07" db="EMBL/GenBank/DDBJ databases">
        <title>Comparative genomics of wheat-associated soil bacteria to identify genetic determinants of phenazine resistance.</title>
        <authorList>
            <person name="Mouncey N."/>
        </authorList>
    </citation>
    <scope>NUCLEOTIDE SEQUENCE [LARGE SCALE GENOMIC DNA]</scope>
    <source>
        <strain evidence="2 3">V3I3</strain>
    </source>
</reference>
<evidence type="ECO:0000313" key="2">
    <source>
        <dbReference type="EMBL" id="MDQ0894410.1"/>
    </source>
</evidence>
<dbReference type="Proteomes" id="UP001239083">
    <property type="component" value="Unassembled WGS sequence"/>
</dbReference>
<comment type="caution">
    <text evidence="2">The sequence shown here is derived from an EMBL/GenBank/DDBJ whole genome shotgun (WGS) entry which is preliminary data.</text>
</comment>
<protein>
    <recommendedName>
        <fullName evidence="4">DUF732 domain-containing protein</fullName>
    </recommendedName>
</protein>
<dbReference type="PROSITE" id="PS51257">
    <property type="entry name" value="PROKAR_LIPOPROTEIN"/>
    <property type="match status" value="1"/>
</dbReference>
<name>A0ABU0R8L0_9MICO</name>
<sequence length="108" mass="11760">MVANMKRLLPVVLLVLASSGCAAAPEAIPAEVYHELAGEYFTESSTENLDRYAEEICTVMEGGDMETSWLYGVKYLTDAGMDAGEAGKYLVYAASYSCPEMLERFPEG</sequence>
<proteinExistence type="predicted"/>
<feature type="signal peptide" evidence="1">
    <location>
        <begin position="1"/>
        <end position="23"/>
    </location>
</feature>
<feature type="chain" id="PRO_5046391978" description="DUF732 domain-containing protein" evidence="1">
    <location>
        <begin position="24"/>
        <end position="108"/>
    </location>
</feature>
<organism evidence="2 3">
    <name type="scientific">Agromyces ramosus</name>
    <dbReference type="NCBI Taxonomy" id="33879"/>
    <lineage>
        <taxon>Bacteria</taxon>
        <taxon>Bacillati</taxon>
        <taxon>Actinomycetota</taxon>
        <taxon>Actinomycetes</taxon>
        <taxon>Micrococcales</taxon>
        <taxon>Microbacteriaceae</taxon>
        <taxon>Agromyces</taxon>
    </lineage>
</organism>
<accession>A0ABU0R8L0</accession>
<keyword evidence="1" id="KW-0732">Signal</keyword>